<evidence type="ECO:0000256" key="6">
    <source>
        <dbReference type="ARBA" id="ARBA00023004"/>
    </source>
</evidence>
<keyword evidence="4 9" id="KW-0223">Dioxygenase</keyword>
<keyword evidence="3 8" id="KW-0479">Metal-binding</keyword>
<evidence type="ECO:0000256" key="9">
    <source>
        <dbReference type="RuleBase" id="RU366010"/>
    </source>
</evidence>
<evidence type="ECO:0000256" key="5">
    <source>
        <dbReference type="ARBA" id="ARBA00023002"/>
    </source>
</evidence>
<dbReference type="GO" id="GO:0019448">
    <property type="term" value="P:L-cysteine catabolic process"/>
    <property type="evidence" value="ECO:0007669"/>
    <property type="project" value="TreeGrafter"/>
</dbReference>
<dbReference type="GO" id="GO:0017172">
    <property type="term" value="F:cysteine dioxygenase activity"/>
    <property type="evidence" value="ECO:0007669"/>
    <property type="project" value="UniProtKB-UniRule"/>
</dbReference>
<evidence type="ECO:0000256" key="8">
    <source>
        <dbReference type="PIRSR" id="PIRSR610300-51"/>
    </source>
</evidence>
<dbReference type="AlphaFoldDB" id="A0A9W8EHZ5"/>
<evidence type="ECO:0000256" key="3">
    <source>
        <dbReference type="ARBA" id="ARBA00022723"/>
    </source>
</evidence>
<evidence type="ECO:0000256" key="1">
    <source>
        <dbReference type="ARBA" id="ARBA00006622"/>
    </source>
</evidence>
<feature type="binding site" evidence="8">
    <location>
        <position position="154"/>
    </location>
    <ligand>
        <name>Fe cation</name>
        <dbReference type="ChEBI" id="CHEBI:24875"/>
        <note>catalytic</note>
    </ligand>
</feature>
<dbReference type="Gene3D" id="2.60.120.10">
    <property type="entry name" value="Jelly Rolls"/>
    <property type="match status" value="1"/>
</dbReference>
<dbReference type="InterPro" id="IPR011051">
    <property type="entry name" value="RmlC_Cupin_sf"/>
</dbReference>
<dbReference type="SUPFAM" id="SSF51182">
    <property type="entry name" value="RmlC-like cupins"/>
    <property type="match status" value="1"/>
</dbReference>
<comment type="cofactor">
    <cofactor evidence="9">
        <name>Fe cation</name>
        <dbReference type="ChEBI" id="CHEBI:24875"/>
    </cofactor>
    <text evidence="9">Binds 1 Fe cation per subunit.</text>
</comment>
<proteinExistence type="inferred from homology"/>
<feature type="cross-link" description="3'-(S-cysteinyl)-tyrosine (Cys-Tyr)" evidence="7">
    <location>
        <begin position="108"/>
        <end position="171"/>
    </location>
</feature>
<dbReference type="Proteomes" id="UP001150907">
    <property type="component" value="Unassembled WGS sequence"/>
</dbReference>
<protein>
    <recommendedName>
        <fullName evidence="2 9">Cysteine dioxygenase</fullName>
        <ecNumber evidence="2 9">1.13.11.20</ecNumber>
    </recommendedName>
</protein>
<comment type="caution">
    <text evidence="10">The sequence shown here is derived from an EMBL/GenBank/DDBJ whole genome shotgun (WGS) entry which is preliminary data.</text>
</comment>
<dbReference type="GO" id="GO:0008198">
    <property type="term" value="F:ferrous iron binding"/>
    <property type="evidence" value="ECO:0007669"/>
    <property type="project" value="TreeGrafter"/>
</dbReference>
<dbReference type="EMBL" id="JANBQF010000535">
    <property type="protein sequence ID" value="KAJ2000417.1"/>
    <property type="molecule type" value="Genomic_DNA"/>
</dbReference>
<dbReference type="OrthoDB" id="543511at2759"/>
<dbReference type="PANTHER" id="PTHR12918">
    <property type="entry name" value="CYSTEINE DIOXYGENASE"/>
    <property type="match status" value="1"/>
</dbReference>
<evidence type="ECO:0000256" key="7">
    <source>
        <dbReference type="PIRSR" id="PIRSR610300-50"/>
    </source>
</evidence>
<dbReference type="Pfam" id="PF05995">
    <property type="entry name" value="CDO_I"/>
    <property type="match status" value="1"/>
</dbReference>
<keyword evidence="6 8" id="KW-0408">Iron</keyword>
<dbReference type="PANTHER" id="PTHR12918:SF1">
    <property type="entry name" value="CYSTEINE DIOXYGENASE TYPE 1"/>
    <property type="match status" value="1"/>
</dbReference>
<comment type="catalytic activity">
    <reaction evidence="9">
        <text>L-cysteine + O2 = 3-sulfino-L-alanine + H(+)</text>
        <dbReference type="Rhea" id="RHEA:20441"/>
        <dbReference type="ChEBI" id="CHEBI:15378"/>
        <dbReference type="ChEBI" id="CHEBI:15379"/>
        <dbReference type="ChEBI" id="CHEBI:35235"/>
        <dbReference type="ChEBI" id="CHEBI:61085"/>
        <dbReference type="EC" id="1.13.11.20"/>
    </reaction>
</comment>
<keyword evidence="7" id="KW-0883">Thioether bond</keyword>
<organism evidence="10 11">
    <name type="scientific">Coemansia thaxteri</name>
    <dbReference type="NCBI Taxonomy" id="2663907"/>
    <lineage>
        <taxon>Eukaryota</taxon>
        <taxon>Fungi</taxon>
        <taxon>Fungi incertae sedis</taxon>
        <taxon>Zoopagomycota</taxon>
        <taxon>Kickxellomycotina</taxon>
        <taxon>Kickxellomycetes</taxon>
        <taxon>Kickxellales</taxon>
        <taxon>Kickxellaceae</taxon>
        <taxon>Coemansia</taxon>
    </lineage>
</organism>
<name>A0A9W8EHZ5_9FUNG</name>
<evidence type="ECO:0000313" key="10">
    <source>
        <dbReference type="EMBL" id="KAJ2000417.1"/>
    </source>
</evidence>
<dbReference type="InterPro" id="IPR014710">
    <property type="entry name" value="RmlC-like_jellyroll"/>
</dbReference>
<gene>
    <name evidence="10" type="ORF">H4R26_004628</name>
</gene>
<accession>A0A9W8EHZ5</accession>
<comment type="similarity">
    <text evidence="1 9">Belongs to the cysteine dioxygenase family.</text>
</comment>
<dbReference type="CDD" id="cd10548">
    <property type="entry name" value="cupin_CDO"/>
    <property type="match status" value="1"/>
</dbReference>
<evidence type="ECO:0000256" key="4">
    <source>
        <dbReference type="ARBA" id="ARBA00022964"/>
    </source>
</evidence>
<dbReference type="EC" id="1.13.11.20" evidence="2 9"/>
<keyword evidence="5 9" id="KW-0560">Oxidoreductase</keyword>
<evidence type="ECO:0000256" key="2">
    <source>
        <dbReference type="ARBA" id="ARBA00013133"/>
    </source>
</evidence>
<sequence length="228" mass="24635">MPSATLSCSSEATAQISVKTMQDLVSSLNQAMGDSGLGEDLCTVRKVKQLMHSYMSQSDDWAQHAIYQEGSRYTRNLVDDGNGKYNLLILVWGEGQSSPIHDHAGSHCMMKLLAGELDEQLFAWPQDDGSLALRRTAPLRTNSVAYMHDKIGLHRIANPSSATRAVSLHLYSPPYNMCKTFDESTGVAVQSSCAAQRLTNVLSYACSSGAAADSAMSRPPQSTAITSI</sequence>
<keyword evidence="11" id="KW-1185">Reference proteome</keyword>
<feature type="binding site" evidence="8">
    <location>
        <position position="101"/>
    </location>
    <ligand>
        <name>Fe cation</name>
        <dbReference type="ChEBI" id="CHEBI:24875"/>
        <note>catalytic</note>
    </ligand>
</feature>
<reference evidence="10" key="1">
    <citation type="submission" date="2022-07" db="EMBL/GenBank/DDBJ databases">
        <title>Phylogenomic reconstructions and comparative analyses of Kickxellomycotina fungi.</title>
        <authorList>
            <person name="Reynolds N.K."/>
            <person name="Stajich J.E."/>
            <person name="Barry K."/>
            <person name="Grigoriev I.V."/>
            <person name="Crous P."/>
            <person name="Smith M.E."/>
        </authorList>
    </citation>
    <scope>NUCLEOTIDE SEQUENCE</scope>
    <source>
        <strain evidence="10">IMI 214461</strain>
    </source>
</reference>
<dbReference type="InterPro" id="IPR010300">
    <property type="entry name" value="CDO_1"/>
</dbReference>
<feature type="binding site" evidence="8">
    <location>
        <position position="103"/>
    </location>
    <ligand>
        <name>Fe cation</name>
        <dbReference type="ChEBI" id="CHEBI:24875"/>
        <note>catalytic</note>
    </ligand>
</feature>
<evidence type="ECO:0000313" key="11">
    <source>
        <dbReference type="Proteomes" id="UP001150907"/>
    </source>
</evidence>